<dbReference type="PANTHER" id="PTHR12345:SF12">
    <property type="entry name" value="AMYLOID-BETA A4 PRECURSOR PROTEIN-BINDING FAMILY A MEMBER 2"/>
    <property type="match status" value="1"/>
</dbReference>
<dbReference type="Pfam" id="PF00595">
    <property type="entry name" value="PDZ"/>
    <property type="match status" value="2"/>
</dbReference>
<keyword evidence="8" id="KW-1185">Reference proteome</keyword>
<dbReference type="PANTHER" id="PTHR12345">
    <property type="entry name" value="SYNTENIN RELATED"/>
    <property type="match status" value="1"/>
</dbReference>
<feature type="region of interest" description="Disordered" evidence="4">
    <location>
        <begin position="1"/>
        <end position="94"/>
    </location>
</feature>
<dbReference type="SUPFAM" id="SSF50156">
    <property type="entry name" value="PDZ domain-like"/>
    <property type="match status" value="2"/>
</dbReference>
<proteinExistence type="predicted"/>
<dbReference type="CDD" id="cd06720">
    <property type="entry name" value="PDZ1_APBA1_3-like"/>
    <property type="match status" value="1"/>
</dbReference>
<evidence type="ECO:0000259" key="6">
    <source>
        <dbReference type="PROSITE" id="PS50106"/>
    </source>
</evidence>
<feature type="compositionally biased region" description="Basic and acidic residues" evidence="4">
    <location>
        <begin position="275"/>
        <end position="285"/>
    </location>
</feature>
<dbReference type="GO" id="GO:0005737">
    <property type="term" value="C:cytoplasm"/>
    <property type="evidence" value="ECO:0007669"/>
    <property type="project" value="TreeGrafter"/>
</dbReference>
<keyword evidence="3" id="KW-0677">Repeat</keyword>
<dbReference type="Proteomes" id="UP000694393">
    <property type="component" value="Unplaced"/>
</dbReference>
<dbReference type="InterPro" id="IPR036034">
    <property type="entry name" value="PDZ_sf"/>
</dbReference>
<accession>A0A8C8RPK4</accession>
<reference evidence="7" key="1">
    <citation type="submission" date="2025-08" db="UniProtKB">
        <authorList>
            <consortium name="Ensembl"/>
        </authorList>
    </citation>
    <scope>IDENTIFICATION</scope>
</reference>
<organism evidence="7 8">
    <name type="scientific">Pelusios castaneus</name>
    <name type="common">West African mud turtle</name>
    <dbReference type="NCBI Taxonomy" id="367368"/>
    <lineage>
        <taxon>Eukaryota</taxon>
        <taxon>Metazoa</taxon>
        <taxon>Chordata</taxon>
        <taxon>Craniata</taxon>
        <taxon>Vertebrata</taxon>
        <taxon>Euteleostomi</taxon>
        <taxon>Archelosauria</taxon>
        <taxon>Testudinata</taxon>
        <taxon>Testudines</taxon>
        <taxon>Pleurodira</taxon>
        <taxon>Pelomedusidae</taxon>
        <taxon>Pelusios</taxon>
    </lineage>
</organism>
<dbReference type="InterPro" id="IPR011993">
    <property type="entry name" value="PH-like_dom_sf"/>
</dbReference>
<dbReference type="FunFam" id="2.30.42.10:FF:000007">
    <property type="entry name" value="Amyloid beta A4 protein-binding family A member"/>
    <property type="match status" value="1"/>
</dbReference>
<keyword evidence="1" id="KW-0813">Transport</keyword>
<evidence type="ECO:0000313" key="8">
    <source>
        <dbReference type="Proteomes" id="UP000694393"/>
    </source>
</evidence>
<dbReference type="Ensembl" id="ENSPCET00000008994.1">
    <property type="protein sequence ID" value="ENSPCEP00000008681.1"/>
    <property type="gene ID" value="ENSPCEG00000006940.1"/>
</dbReference>
<dbReference type="AlphaFoldDB" id="A0A8C8RPK4"/>
<feature type="compositionally biased region" description="Acidic residues" evidence="4">
    <location>
        <begin position="31"/>
        <end position="41"/>
    </location>
</feature>
<dbReference type="PROSITE" id="PS50106">
    <property type="entry name" value="PDZ"/>
    <property type="match status" value="2"/>
</dbReference>
<dbReference type="GO" id="GO:0043197">
    <property type="term" value="C:dendritic spine"/>
    <property type="evidence" value="ECO:0007669"/>
    <property type="project" value="TreeGrafter"/>
</dbReference>
<evidence type="ECO:0000256" key="4">
    <source>
        <dbReference type="SAM" id="MobiDB-lite"/>
    </source>
</evidence>
<feature type="domain" description="PID" evidence="5">
    <location>
        <begin position="366"/>
        <end position="553"/>
    </location>
</feature>
<evidence type="ECO:0000259" key="5">
    <source>
        <dbReference type="PROSITE" id="PS01179"/>
    </source>
</evidence>
<dbReference type="SMART" id="SM00462">
    <property type="entry name" value="PTB"/>
    <property type="match status" value="1"/>
</dbReference>
<feature type="compositionally biased region" description="Acidic residues" evidence="4">
    <location>
        <begin position="82"/>
        <end position="94"/>
    </location>
</feature>
<name>A0A8C8RPK4_9SAUR</name>
<evidence type="ECO:0000256" key="3">
    <source>
        <dbReference type="ARBA" id="ARBA00022737"/>
    </source>
</evidence>
<feature type="compositionally biased region" description="Low complexity" evidence="4">
    <location>
        <begin position="66"/>
        <end position="76"/>
    </location>
</feature>
<feature type="region of interest" description="Disordered" evidence="4">
    <location>
        <begin position="201"/>
        <end position="226"/>
    </location>
</feature>
<dbReference type="InterPro" id="IPR001478">
    <property type="entry name" value="PDZ"/>
</dbReference>
<reference evidence="7" key="2">
    <citation type="submission" date="2025-09" db="UniProtKB">
        <authorList>
            <consortium name="Ensembl"/>
        </authorList>
    </citation>
    <scope>IDENTIFICATION</scope>
</reference>
<dbReference type="GO" id="GO:0007268">
    <property type="term" value="P:chemical synaptic transmission"/>
    <property type="evidence" value="ECO:0007669"/>
    <property type="project" value="TreeGrafter"/>
</dbReference>
<evidence type="ECO:0000313" key="7">
    <source>
        <dbReference type="Ensembl" id="ENSPCEP00000008681.1"/>
    </source>
</evidence>
<dbReference type="CDD" id="cd06793">
    <property type="entry name" value="PDZ2_APBA1_3-like"/>
    <property type="match status" value="1"/>
</dbReference>
<dbReference type="Gene3D" id="2.30.29.30">
    <property type="entry name" value="Pleckstrin-homology domain (PH domain)/Phosphotyrosine-binding domain (PTB)"/>
    <property type="match status" value="1"/>
</dbReference>
<dbReference type="CDD" id="cd01208">
    <property type="entry name" value="PTB_X11"/>
    <property type="match status" value="1"/>
</dbReference>
<dbReference type="Gene3D" id="2.30.42.10">
    <property type="match status" value="2"/>
</dbReference>
<dbReference type="InterPro" id="IPR051230">
    <property type="entry name" value="APP-Binding"/>
</dbReference>
<feature type="domain" description="PDZ" evidence="6">
    <location>
        <begin position="566"/>
        <end position="651"/>
    </location>
</feature>
<dbReference type="GO" id="GO:0001540">
    <property type="term" value="F:amyloid-beta binding"/>
    <property type="evidence" value="ECO:0007669"/>
    <property type="project" value="TreeGrafter"/>
</dbReference>
<evidence type="ECO:0000256" key="1">
    <source>
        <dbReference type="ARBA" id="ARBA00022448"/>
    </source>
</evidence>
<dbReference type="FunFam" id="2.30.29.30:FF:000044">
    <property type="entry name" value="amyloid beta A4 precursor protein-binding family A member 1"/>
    <property type="match status" value="1"/>
</dbReference>
<keyword evidence="2" id="KW-0597">Phosphoprotein</keyword>
<feature type="compositionally biased region" description="Polar residues" evidence="4">
    <location>
        <begin position="1"/>
        <end position="12"/>
    </location>
</feature>
<feature type="domain" description="PDZ" evidence="6">
    <location>
        <begin position="657"/>
        <end position="733"/>
    </location>
</feature>
<sequence length="747" mass="83258">MANRKGQSTTASMLDHRVIACPTSPHNREPENEENDTPSEDYIEKEAELTAIREGSPTLVEHECNDNSGDGDSSSDYVNNTSEEEDYDEGLPEEEEGITYYIRYCPEDDSYLEGMDCNGEEYVPHEEHQVETDECQEAVEEEWTETKIQHQGGSEVTEGQDYQDDSVQILEDEVSSLEIQDQEENIAYCQSEESYQDYYQSEANGNAHGMSPYHSRKEDAELEEQEEDIDQIVAEIKMSMSTSSINSTTEMSPEHAGTENVQNDYKETCLKGDAGHITNRHEGRPKSLNIPPASKHVGDMPRVFKTKSRTPEDRQKWPQEQVCNGLEQPRKQQRSDLNGPVDNNNTPEVRPLDLFPGPCEPEDLIDGIIFAANYLGSTQLLSERNPSKNIRMMQAQEAVSRVKRMQKAAKIKKKATTEGDSQALTEVDLFISTQRIKVLNADTQETMMDHALRTISYIADIGNIVVLMARRRMPRSASQDCIETTPGAQEGKKQYKMICHVFESEDAQLIAQSIGQAFSVAYQEFLRANGINPEDLSQKEYSDIINTQEMYNDDLIHFSNSENCKELQLEKQKGEILGVVIVESGWGSILPTVILANMMNGGPAARSGKLSIGDQIMSINGTSLVGLPLATCQGIIKGLKNQTQVKLNIVSCPPVTTVLIKRPDLKYQLGFSVQNGIICSLMRGGIAERGGVRVGHRIIEINGQSVVATAHEKIVQALSNSVGEIHMKTMPAAMFRLLTGQETPLYI</sequence>
<evidence type="ECO:0000256" key="2">
    <source>
        <dbReference type="ARBA" id="ARBA00022553"/>
    </source>
</evidence>
<protein>
    <submittedName>
        <fullName evidence="7">Amyloid beta precursor protein binding family A member 2</fullName>
    </submittedName>
</protein>
<dbReference type="GO" id="GO:0005886">
    <property type="term" value="C:plasma membrane"/>
    <property type="evidence" value="ECO:0007669"/>
    <property type="project" value="TreeGrafter"/>
</dbReference>
<feature type="region of interest" description="Disordered" evidence="4">
    <location>
        <begin position="275"/>
        <end position="347"/>
    </location>
</feature>
<dbReference type="SMART" id="SM00228">
    <property type="entry name" value="PDZ"/>
    <property type="match status" value="2"/>
</dbReference>
<dbReference type="InterPro" id="IPR006020">
    <property type="entry name" value="PTB/PI_dom"/>
</dbReference>
<dbReference type="PROSITE" id="PS01179">
    <property type="entry name" value="PID"/>
    <property type="match status" value="1"/>
</dbReference>
<dbReference type="SUPFAM" id="SSF50729">
    <property type="entry name" value="PH domain-like"/>
    <property type="match status" value="1"/>
</dbReference>
<dbReference type="FunFam" id="2.30.42.10:FF:000017">
    <property type="entry name" value="Amyloid beta A4 protein-binding family A member 1"/>
    <property type="match status" value="1"/>
</dbReference>
<dbReference type="Pfam" id="PF00640">
    <property type="entry name" value="PID"/>
    <property type="match status" value="1"/>
</dbReference>